<evidence type="ECO:0000313" key="8">
    <source>
        <dbReference type="Proteomes" id="UP000076574"/>
    </source>
</evidence>
<dbReference type="PROSITE" id="PS50042">
    <property type="entry name" value="CNMP_BINDING_3"/>
    <property type="match status" value="1"/>
</dbReference>
<dbReference type="AlphaFoldDB" id="A0A161R7P4"/>
<keyword evidence="3" id="KW-0804">Transcription</keyword>
<evidence type="ECO:0008006" key="9">
    <source>
        <dbReference type="Google" id="ProtNLM"/>
    </source>
</evidence>
<accession>A0A161R7P4</accession>
<dbReference type="InterPro" id="IPR050397">
    <property type="entry name" value="Env_Response_Regulators"/>
</dbReference>
<dbReference type="CDD" id="cd00038">
    <property type="entry name" value="CAP_ED"/>
    <property type="match status" value="1"/>
</dbReference>
<reference evidence="7 8" key="1">
    <citation type="submission" date="2016-03" db="EMBL/GenBank/DDBJ databases">
        <title>Microsymbionts genomes from the relict species Vavilovia formosa (Stev.) Fed.</title>
        <authorList>
            <person name="Kopat V."/>
            <person name="Chirak E."/>
            <person name="Kimeklis A."/>
            <person name="Andronov E."/>
        </authorList>
    </citation>
    <scope>NUCLEOTIDE SEQUENCE [LARGE SCALE GENOMIC DNA]</scope>
    <source>
        <strain evidence="7 8">Vaf07</strain>
    </source>
</reference>
<dbReference type="InterPro" id="IPR012318">
    <property type="entry name" value="HTH_CRP"/>
</dbReference>
<feature type="signal peptide" evidence="4">
    <location>
        <begin position="1"/>
        <end position="17"/>
    </location>
</feature>
<evidence type="ECO:0000256" key="3">
    <source>
        <dbReference type="ARBA" id="ARBA00023163"/>
    </source>
</evidence>
<evidence type="ECO:0000259" key="6">
    <source>
        <dbReference type="PROSITE" id="PS51063"/>
    </source>
</evidence>
<dbReference type="GO" id="GO:0003677">
    <property type="term" value="F:DNA binding"/>
    <property type="evidence" value="ECO:0007669"/>
    <property type="project" value="UniProtKB-KW"/>
</dbReference>
<evidence type="ECO:0000256" key="4">
    <source>
        <dbReference type="SAM" id="SignalP"/>
    </source>
</evidence>
<dbReference type="InterPro" id="IPR014710">
    <property type="entry name" value="RmlC-like_jellyroll"/>
</dbReference>
<dbReference type="OrthoDB" id="7584044at2"/>
<dbReference type="GO" id="GO:0003700">
    <property type="term" value="F:DNA-binding transcription factor activity"/>
    <property type="evidence" value="ECO:0007669"/>
    <property type="project" value="TreeGrafter"/>
</dbReference>
<organism evidence="7 8">
    <name type="scientific">Tardiphaga robiniae</name>
    <dbReference type="NCBI Taxonomy" id="943830"/>
    <lineage>
        <taxon>Bacteria</taxon>
        <taxon>Pseudomonadati</taxon>
        <taxon>Pseudomonadota</taxon>
        <taxon>Alphaproteobacteria</taxon>
        <taxon>Hyphomicrobiales</taxon>
        <taxon>Nitrobacteraceae</taxon>
        <taxon>Tardiphaga</taxon>
    </lineage>
</organism>
<dbReference type="Proteomes" id="UP000076574">
    <property type="component" value="Unassembled WGS sequence"/>
</dbReference>
<dbReference type="Pfam" id="PF13545">
    <property type="entry name" value="HTH_Crp_2"/>
    <property type="match status" value="1"/>
</dbReference>
<dbReference type="CDD" id="cd00092">
    <property type="entry name" value="HTH_CRP"/>
    <property type="match status" value="1"/>
</dbReference>
<proteinExistence type="predicted"/>
<dbReference type="InterPro" id="IPR036390">
    <property type="entry name" value="WH_DNA-bd_sf"/>
</dbReference>
<name>A0A161R7P4_9BRAD</name>
<keyword evidence="2" id="KW-0238">DNA-binding</keyword>
<dbReference type="EMBL" id="LVYV01000001">
    <property type="protein sequence ID" value="KZD25381.1"/>
    <property type="molecule type" value="Genomic_DNA"/>
</dbReference>
<dbReference type="PANTHER" id="PTHR24567:SF75">
    <property type="entry name" value="FUMARATE AND NITRATE REDUCTION REGULATORY PROTEIN"/>
    <property type="match status" value="1"/>
</dbReference>
<evidence type="ECO:0000256" key="2">
    <source>
        <dbReference type="ARBA" id="ARBA00023125"/>
    </source>
</evidence>
<dbReference type="GO" id="GO:0005829">
    <property type="term" value="C:cytosol"/>
    <property type="evidence" value="ECO:0007669"/>
    <property type="project" value="TreeGrafter"/>
</dbReference>
<dbReference type="STRING" id="943830.A4A58_02800"/>
<keyword evidence="4" id="KW-0732">Signal</keyword>
<dbReference type="SMART" id="SM00100">
    <property type="entry name" value="cNMP"/>
    <property type="match status" value="1"/>
</dbReference>
<evidence type="ECO:0000259" key="5">
    <source>
        <dbReference type="PROSITE" id="PS50042"/>
    </source>
</evidence>
<dbReference type="PANTHER" id="PTHR24567">
    <property type="entry name" value="CRP FAMILY TRANSCRIPTIONAL REGULATORY PROTEIN"/>
    <property type="match status" value="1"/>
</dbReference>
<feature type="chain" id="PRO_5007825551" description="Crp/Fnr family transcriptional regulator" evidence="4">
    <location>
        <begin position="18"/>
        <end position="236"/>
    </location>
</feature>
<dbReference type="SUPFAM" id="SSF51206">
    <property type="entry name" value="cAMP-binding domain-like"/>
    <property type="match status" value="1"/>
</dbReference>
<gene>
    <name evidence="7" type="ORF">A4A58_02800</name>
</gene>
<dbReference type="PRINTS" id="PR00034">
    <property type="entry name" value="HTHCRP"/>
</dbReference>
<dbReference type="InterPro" id="IPR036388">
    <property type="entry name" value="WH-like_DNA-bd_sf"/>
</dbReference>
<feature type="domain" description="HTH crp-type" evidence="6">
    <location>
        <begin position="155"/>
        <end position="228"/>
    </location>
</feature>
<dbReference type="RefSeq" id="WP_068729586.1">
    <property type="nucleotide sequence ID" value="NZ_LVYV01000001.1"/>
</dbReference>
<feature type="domain" description="Cyclic nucleotide-binding" evidence="5">
    <location>
        <begin position="24"/>
        <end position="123"/>
    </location>
</feature>
<comment type="caution">
    <text evidence="7">The sequence shown here is derived from an EMBL/GenBank/DDBJ whole genome shotgun (WGS) entry which is preliminary data.</text>
</comment>
<protein>
    <recommendedName>
        <fullName evidence="9">Crp/Fnr family transcriptional regulator</fullName>
    </recommendedName>
</protein>
<dbReference type="Gene3D" id="2.60.120.10">
    <property type="entry name" value="Jelly Rolls"/>
    <property type="match status" value="1"/>
</dbReference>
<dbReference type="InterPro" id="IPR000595">
    <property type="entry name" value="cNMP-bd_dom"/>
</dbReference>
<keyword evidence="1" id="KW-0805">Transcription regulation</keyword>
<dbReference type="SMART" id="SM00419">
    <property type="entry name" value="HTH_CRP"/>
    <property type="match status" value="1"/>
</dbReference>
<dbReference type="SUPFAM" id="SSF46785">
    <property type="entry name" value="Winged helix' DNA-binding domain"/>
    <property type="match status" value="1"/>
</dbReference>
<evidence type="ECO:0000256" key="1">
    <source>
        <dbReference type="ARBA" id="ARBA00023015"/>
    </source>
</evidence>
<dbReference type="Pfam" id="PF00027">
    <property type="entry name" value="cNMP_binding"/>
    <property type="match status" value="1"/>
</dbReference>
<sequence length="236" mass="25648">MTKLMAASSFAAPCANAAAQPGGFLSHLGAADLRQLMTLGERVPYTSQDVLFTQGAPAGKCFSVVEGVVGIYRTECDNRRQITSFALPGDILEIATQGHHEVSAAAIGPAVVWEIPREKFAQFASHRPYVLNEIVALMATEIADAHDKMFSLGRRAAEEKLIVFLTHWRDRLARLGRDVDPLPVPMSRRDIADHLGLTVETVCRTLAKLERRGAIEILPGRIRLLDTEAVAAPALA</sequence>
<dbReference type="InterPro" id="IPR018490">
    <property type="entry name" value="cNMP-bd_dom_sf"/>
</dbReference>
<dbReference type="Gene3D" id="1.10.10.10">
    <property type="entry name" value="Winged helix-like DNA-binding domain superfamily/Winged helix DNA-binding domain"/>
    <property type="match status" value="1"/>
</dbReference>
<dbReference type="PROSITE" id="PS51063">
    <property type="entry name" value="HTH_CRP_2"/>
    <property type="match status" value="1"/>
</dbReference>
<evidence type="ECO:0000313" key="7">
    <source>
        <dbReference type="EMBL" id="KZD25381.1"/>
    </source>
</evidence>
<keyword evidence="8" id="KW-1185">Reference proteome</keyword>